<protein>
    <submittedName>
        <fullName evidence="1">Uncharacterized protein</fullName>
    </submittedName>
</protein>
<dbReference type="InParanoid" id="A0A132BC60"/>
<dbReference type="RefSeq" id="XP_018064331.1">
    <property type="nucleotide sequence ID" value="XM_018223089.1"/>
</dbReference>
<reference evidence="1 2" key="1">
    <citation type="submission" date="2015-10" db="EMBL/GenBank/DDBJ databases">
        <title>Full genome of DAOMC 229536 Phialocephala scopiformis, a fungal endophyte of spruce producing the potent anti-insectan compound rugulosin.</title>
        <authorList>
            <consortium name="DOE Joint Genome Institute"/>
            <person name="Walker A.K."/>
            <person name="Frasz S.L."/>
            <person name="Seifert K.A."/>
            <person name="Miller J.D."/>
            <person name="Mondo S.J."/>
            <person name="Labutti K."/>
            <person name="Lipzen A."/>
            <person name="Dockter R."/>
            <person name="Kennedy M."/>
            <person name="Grigoriev I.V."/>
            <person name="Spatafora J.W."/>
        </authorList>
    </citation>
    <scope>NUCLEOTIDE SEQUENCE [LARGE SCALE GENOMIC DNA]</scope>
    <source>
        <strain evidence="1 2">CBS 120377</strain>
    </source>
</reference>
<accession>A0A132BC60</accession>
<evidence type="ECO:0000313" key="2">
    <source>
        <dbReference type="Proteomes" id="UP000070700"/>
    </source>
</evidence>
<dbReference type="PANTHER" id="PTHR35392">
    <property type="entry name" value="ZN(II)2CYS6 TRANSCRIPTION FACTOR (EUROFUNG)-RELATED-RELATED"/>
    <property type="match status" value="1"/>
</dbReference>
<dbReference type="EMBL" id="KQ947430">
    <property type="protein sequence ID" value="KUJ09976.1"/>
    <property type="molecule type" value="Genomic_DNA"/>
</dbReference>
<dbReference type="InterPro" id="IPR052973">
    <property type="entry name" value="Fungal_sec-metab_reg_TF"/>
</dbReference>
<dbReference type="AlphaFoldDB" id="A0A132BC60"/>
<dbReference type="KEGG" id="psco:LY89DRAFT_787659"/>
<organism evidence="1 2">
    <name type="scientific">Mollisia scopiformis</name>
    <name type="common">Conifer needle endophyte fungus</name>
    <name type="synonym">Phialocephala scopiformis</name>
    <dbReference type="NCBI Taxonomy" id="149040"/>
    <lineage>
        <taxon>Eukaryota</taxon>
        <taxon>Fungi</taxon>
        <taxon>Dikarya</taxon>
        <taxon>Ascomycota</taxon>
        <taxon>Pezizomycotina</taxon>
        <taxon>Leotiomycetes</taxon>
        <taxon>Helotiales</taxon>
        <taxon>Mollisiaceae</taxon>
        <taxon>Mollisia</taxon>
    </lineage>
</organism>
<keyword evidence="2" id="KW-1185">Reference proteome</keyword>
<proteinExistence type="predicted"/>
<dbReference type="Proteomes" id="UP000070700">
    <property type="component" value="Unassembled WGS sequence"/>
</dbReference>
<sequence>MDCQLDQVIIHQILLSLRSTVLRRLTALFKKNVISNWFTIHLCTFILLNNYELATSHDRSFAIRHNLSAYYSNYPLLEGFHAGAKTLLAYFHFICKGSQPFALNWSLEEDVGFARFDQEQVEFMQFISDEVRKSGETFKQLKNSKQYEKNLYLVSQMYEPEWTTSNTL</sequence>
<dbReference type="GeneID" id="28832815"/>
<gene>
    <name evidence="1" type="ORF">LY89DRAFT_787659</name>
</gene>
<dbReference type="OrthoDB" id="3474066at2759"/>
<dbReference type="STRING" id="149040.A0A132BC60"/>
<evidence type="ECO:0000313" key="1">
    <source>
        <dbReference type="EMBL" id="KUJ09976.1"/>
    </source>
</evidence>
<name>A0A132BC60_MOLSC</name>
<dbReference type="PANTHER" id="PTHR35392:SF3">
    <property type="entry name" value="ZN(2)-C6 FUNGAL-TYPE DOMAIN-CONTAINING PROTEIN"/>
    <property type="match status" value="1"/>
</dbReference>